<dbReference type="Gene3D" id="2.130.10.10">
    <property type="entry name" value="YVTN repeat-like/Quinoprotein amine dehydrogenase"/>
    <property type="match status" value="1"/>
</dbReference>
<dbReference type="InterPro" id="IPR036322">
    <property type="entry name" value="WD40_repeat_dom_sf"/>
</dbReference>
<sequence length="227" mass="24659">MFPILLTTTNENQPDAVVAWDPLGGCPIVTFAGETAHRGSVTQFAEGVVCAAAKKPFIQLWNFHSASSSYKRILTKGLVSAIALTPDSECIFVAFEREIYVYQTSSGCLIGVLGGSHSAKIGEIRLANWLTPENTMLITADVSGFLACWNLCALVDELNLLTSKPRVSDTNASVVEHATLELGNYSQSPPVWYTLQASHYLPRINIFRQLVLVTGSEGLKVISVIKK</sequence>
<reference evidence="1 2" key="2">
    <citation type="submission" date="2018-11" db="EMBL/GenBank/DDBJ databases">
        <authorList>
            <consortium name="Pathogen Informatics"/>
        </authorList>
    </citation>
    <scope>NUCLEOTIDE SEQUENCE [LARGE SCALE GENOMIC DNA]</scope>
    <source>
        <strain evidence="1 2">Egypt</strain>
    </source>
</reference>
<dbReference type="AlphaFoldDB" id="A0A183BCZ3"/>
<gene>
    <name evidence="1" type="ORF">ECPE_LOCUS17078</name>
</gene>
<dbReference type="EMBL" id="UZAN01067373">
    <property type="protein sequence ID" value="VDP94355.1"/>
    <property type="molecule type" value="Genomic_DNA"/>
</dbReference>
<dbReference type="InterPro" id="IPR015943">
    <property type="entry name" value="WD40/YVTN_repeat-like_dom_sf"/>
</dbReference>
<dbReference type="Proteomes" id="UP000272942">
    <property type="component" value="Unassembled WGS sequence"/>
</dbReference>
<evidence type="ECO:0000313" key="3">
    <source>
        <dbReference type="WBParaSite" id="ECPE_0001712201-mRNA-1"/>
    </source>
</evidence>
<keyword evidence="2" id="KW-1185">Reference proteome</keyword>
<evidence type="ECO:0000313" key="1">
    <source>
        <dbReference type="EMBL" id="VDP94355.1"/>
    </source>
</evidence>
<accession>A0A183BCZ3</accession>
<name>A0A183BCZ3_9TREM</name>
<organism evidence="3">
    <name type="scientific">Echinostoma caproni</name>
    <dbReference type="NCBI Taxonomy" id="27848"/>
    <lineage>
        <taxon>Eukaryota</taxon>
        <taxon>Metazoa</taxon>
        <taxon>Spiralia</taxon>
        <taxon>Lophotrochozoa</taxon>
        <taxon>Platyhelminthes</taxon>
        <taxon>Trematoda</taxon>
        <taxon>Digenea</taxon>
        <taxon>Plagiorchiida</taxon>
        <taxon>Echinostomata</taxon>
        <taxon>Echinostomatoidea</taxon>
        <taxon>Echinostomatidae</taxon>
        <taxon>Echinostoma</taxon>
    </lineage>
</organism>
<dbReference type="SUPFAM" id="SSF50978">
    <property type="entry name" value="WD40 repeat-like"/>
    <property type="match status" value="1"/>
</dbReference>
<protein>
    <submittedName>
        <fullName evidence="3">WD_REPEATS_REGION domain-containing protein</fullName>
    </submittedName>
</protein>
<evidence type="ECO:0000313" key="2">
    <source>
        <dbReference type="Proteomes" id="UP000272942"/>
    </source>
</evidence>
<proteinExistence type="predicted"/>
<dbReference type="WBParaSite" id="ECPE_0001712201-mRNA-1">
    <property type="protein sequence ID" value="ECPE_0001712201-mRNA-1"/>
    <property type="gene ID" value="ECPE_0001712201"/>
</dbReference>
<dbReference type="OrthoDB" id="756370at2759"/>
<reference evidence="3" key="1">
    <citation type="submission" date="2016-06" db="UniProtKB">
        <authorList>
            <consortium name="WormBaseParasite"/>
        </authorList>
    </citation>
    <scope>IDENTIFICATION</scope>
</reference>